<dbReference type="KEGG" id="nda:Ndas_5037"/>
<protein>
    <submittedName>
        <fullName evidence="3">Signal transduction histidine kinase</fullName>
    </submittedName>
</protein>
<keyword evidence="3" id="KW-0808">Transferase</keyword>
<dbReference type="OrthoDB" id="3425746at2"/>
<evidence type="ECO:0000259" key="2">
    <source>
        <dbReference type="Pfam" id="PF13581"/>
    </source>
</evidence>
<dbReference type="Pfam" id="PF13581">
    <property type="entry name" value="HATPase_c_2"/>
    <property type="match status" value="1"/>
</dbReference>
<evidence type="ECO:0000313" key="3">
    <source>
        <dbReference type="EMBL" id="ADH70418.1"/>
    </source>
</evidence>
<dbReference type="eggNOG" id="COG2172">
    <property type="taxonomic scope" value="Bacteria"/>
</dbReference>
<dbReference type="InterPro" id="IPR036890">
    <property type="entry name" value="HATPase_C_sf"/>
</dbReference>
<dbReference type="PANTHER" id="PTHR35526:SF3">
    <property type="entry name" value="ANTI-SIGMA-F FACTOR RSBW"/>
    <property type="match status" value="1"/>
</dbReference>
<dbReference type="AlphaFoldDB" id="D7B8B0"/>
<keyword evidence="3" id="KW-0418">Kinase</keyword>
<dbReference type="HOGENOM" id="CLU_090336_21_0_11"/>
<evidence type="ECO:0000256" key="1">
    <source>
        <dbReference type="ARBA" id="ARBA00022527"/>
    </source>
</evidence>
<name>D7B8B0_NOCDD</name>
<geneLocation type="plasmid" evidence="4">
    <name>pNDAS01</name>
</geneLocation>
<accession>D7B8B0</accession>
<dbReference type="Proteomes" id="UP000002219">
    <property type="component" value="Chromosome 2"/>
</dbReference>
<dbReference type="EMBL" id="CP002041">
    <property type="protein sequence ID" value="ADH70418.1"/>
    <property type="molecule type" value="Genomic_DNA"/>
</dbReference>
<reference evidence="3 4" key="1">
    <citation type="journal article" date="2010" name="Stand. Genomic Sci.">
        <title>Complete genome sequence of Nocardiopsis dassonvillei type strain (IMRU 509).</title>
        <authorList>
            <person name="Sun H."/>
            <person name="Lapidus A."/>
            <person name="Nolan M."/>
            <person name="Lucas S."/>
            <person name="Del Rio T.G."/>
            <person name="Tice H."/>
            <person name="Cheng J.F."/>
            <person name="Tapia R."/>
            <person name="Han C."/>
            <person name="Goodwin L."/>
            <person name="Pitluck S."/>
            <person name="Pagani I."/>
            <person name="Ivanova N."/>
            <person name="Mavromatis K."/>
            <person name="Mikhailova N."/>
            <person name="Pati A."/>
            <person name="Chen A."/>
            <person name="Palaniappan K."/>
            <person name="Land M."/>
            <person name="Hauser L."/>
            <person name="Chang Y.J."/>
            <person name="Jeffries C.D."/>
            <person name="Djao O.D."/>
            <person name="Rohde M."/>
            <person name="Sikorski J."/>
            <person name="Goker M."/>
            <person name="Woyke T."/>
            <person name="Bristow J."/>
            <person name="Eisen J.A."/>
            <person name="Markowitz V."/>
            <person name="Hugenholtz P."/>
            <person name="Kyrpides N.C."/>
            <person name="Klenk H.P."/>
        </authorList>
    </citation>
    <scope>NUCLEOTIDE SEQUENCE [LARGE SCALE GENOMIC DNA]</scope>
    <source>
        <strain evidence="4">ATCC 23218 / DSM 43111 / CIP 107115 / JCM 7437 / KCTC 9190 / NBRC 14626 / NCTC 10488 / NRRL B-5397 / IMRU 509</strain>
        <plasmid evidence="4">Chromosome 2</plasmid>
    </source>
</reference>
<dbReference type="CDD" id="cd16936">
    <property type="entry name" value="HATPase_RsbW-like"/>
    <property type="match status" value="1"/>
</dbReference>
<dbReference type="PANTHER" id="PTHR35526">
    <property type="entry name" value="ANTI-SIGMA-F FACTOR RSBW-RELATED"/>
    <property type="match status" value="1"/>
</dbReference>
<sequence length="173" mass="18659">MSASDLDSSGLDSAVRRARVHWEHRLYPGSLSRLSEVRADLARDLAGFDPDLVDTLTLVTSELFANCCKYTDSGRSGGEVLRALSMPDAATLRVGLSDCGGGGGVPAVPHQRTADEWNWAEGQRGLLLVENLSAAWGHYRLAPWADLGTHVWAAFPVDPNAVPPSLCPFVFTR</sequence>
<dbReference type="RefSeq" id="WP_013156025.1">
    <property type="nucleotide sequence ID" value="NC_014211.1"/>
</dbReference>
<organism evidence="3 4">
    <name type="scientific">Nocardiopsis dassonvillei (strain ATCC 23218 / DSM 43111 / CIP 107115 / JCM 7437 / KCTC 9190 / NBRC 14626 / NCTC 10488 / NRRL B-5397 / IMRU 509)</name>
    <name type="common">Actinomadura dassonvillei</name>
    <dbReference type="NCBI Taxonomy" id="446468"/>
    <lineage>
        <taxon>Bacteria</taxon>
        <taxon>Bacillati</taxon>
        <taxon>Actinomycetota</taxon>
        <taxon>Actinomycetes</taxon>
        <taxon>Streptosporangiales</taxon>
        <taxon>Nocardiopsidaceae</taxon>
        <taxon>Nocardiopsis</taxon>
    </lineage>
</organism>
<dbReference type="Gene3D" id="3.30.565.10">
    <property type="entry name" value="Histidine kinase-like ATPase, C-terminal domain"/>
    <property type="match status" value="1"/>
</dbReference>
<evidence type="ECO:0000313" key="4">
    <source>
        <dbReference type="Proteomes" id="UP000002219"/>
    </source>
</evidence>
<gene>
    <name evidence="3" type="ordered locus">Ndas_5037</name>
</gene>
<dbReference type="InterPro" id="IPR003594">
    <property type="entry name" value="HATPase_dom"/>
</dbReference>
<dbReference type="GeneID" id="91487950"/>
<dbReference type="InterPro" id="IPR050267">
    <property type="entry name" value="Anti-sigma-factor_SerPK"/>
</dbReference>
<keyword evidence="4" id="KW-1185">Reference proteome</keyword>
<proteinExistence type="predicted"/>
<keyword evidence="1" id="KW-0723">Serine/threonine-protein kinase</keyword>
<dbReference type="SUPFAM" id="SSF55874">
    <property type="entry name" value="ATPase domain of HSP90 chaperone/DNA topoisomerase II/histidine kinase"/>
    <property type="match status" value="1"/>
</dbReference>
<dbReference type="GO" id="GO:0004674">
    <property type="term" value="F:protein serine/threonine kinase activity"/>
    <property type="evidence" value="ECO:0007669"/>
    <property type="project" value="UniProtKB-KW"/>
</dbReference>
<dbReference type="STRING" id="446468.Ndas_5037"/>
<feature type="domain" description="Histidine kinase/HSP90-like ATPase" evidence="2">
    <location>
        <begin position="31"/>
        <end position="152"/>
    </location>
</feature>